<dbReference type="OrthoDB" id="9813074at2"/>
<comment type="similarity">
    <text evidence="2">Belongs to the peptidase S54 family.</text>
</comment>
<evidence type="ECO:0000256" key="3">
    <source>
        <dbReference type="ARBA" id="ARBA00022692"/>
    </source>
</evidence>
<dbReference type="InterPro" id="IPR035952">
    <property type="entry name" value="Rhomboid-like_sf"/>
</dbReference>
<comment type="subcellular location">
    <subcellularLocation>
        <location evidence="1">Membrane</location>
        <topology evidence="1">Multi-pass membrane protein</topology>
    </subcellularLocation>
</comment>
<evidence type="ECO:0000256" key="2">
    <source>
        <dbReference type="ARBA" id="ARBA00009045"/>
    </source>
</evidence>
<dbReference type="AlphaFoldDB" id="A0A5R9BVP2"/>
<proteinExistence type="inferred from homology"/>
<feature type="transmembrane region" description="Helical" evidence="7">
    <location>
        <begin position="32"/>
        <end position="56"/>
    </location>
</feature>
<organism evidence="9 10">
    <name type="scientific">Pediococcus stilesii</name>
    <dbReference type="NCBI Taxonomy" id="331679"/>
    <lineage>
        <taxon>Bacteria</taxon>
        <taxon>Bacillati</taxon>
        <taxon>Bacillota</taxon>
        <taxon>Bacilli</taxon>
        <taxon>Lactobacillales</taxon>
        <taxon>Lactobacillaceae</taxon>
        <taxon>Pediococcus</taxon>
    </lineage>
</organism>
<dbReference type="Gene3D" id="1.20.1540.10">
    <property type="entry name" value="Rhomboid-like"/>
    <property type="match status" value="1"/>
</dbReference>
<reference evidence="9 10" key="1">
    <citation type="submission" date="2019-05" db="EMBL/GenBank/DDBJ databases">
        <title>The metagenome of a microbial culture collection derived from dairy environment covers the genomic content of the human microbiome.</title>
        <authorList>
            <person name="Roder T."/>
            <person name="Wuthrich D."/>
            <person name="Sattari Z."/>
            <person name="Von Ah U."/>
            <person name="Bar C."/>
            <person name="Ronchi F."/>
            <person name="Macpherson A.J."/>
            <person name="Ganal-Vonarburg S.C."/>
            <person name="Bruggmann R."/>
            <person name="Vergeres G."/>
        </authorList>
    </citation>
    <scope>NUCLEOTIDE SEQUENCE [LARGE SCALE GENOMIC DNA]</scope>
    <source>
        <strain evidence="9 10">FAM 18815</strain>
    </source>
</reference>
<feature type="transmembrane region" description="Helical" evidence="7">
    <location>
        <begin position="221"/>
        <end position="239"/>
    </location>
</feature>
<feature type="domain" description="Peptidase S54 rhomboid" evidence="8">
    <location>
        <begin position="73"/>
        <end position="207"/>
    </location>
</feature>
<feature type="transmembrane region" description="Helical" evidence="7">
    <location>
        <begin position="136"/>
        <end position="154"/>
    </location>
</feature>
<keyword evidence="3 7" id="KW-0812">Transmembrane</keyword>
<feature type="transmembrane region" description="Helical" evidence="7">
    <location>
        <begin position="76"/>
        <end position="100"/>
    </location>
</feature>
<feature type="transmembrane region" description="Helical" evidence="7">
    <location>
        <begin position="190"/>
        <end position="209"/>
    </location>
</feature>
<dbReference type="GO" id="GO:0016020">
    <property type="term" value="C:membrane"/>
    <property type="evidence" value="ECO:0007669"/>
    <property type="project" value="UniProtKB-SubCell"/>
</dbReference>
<dbReference type="InterPro" id="IPR050925">
    <property type="entry name" value="Rhomboid_protease_S54"/>
</dbReference>
<keyword evidence="5 7" id="KW-1133">Transmembrane helix</keyword>
<evidence type="ECO:0000313" key="9">
    <source>
        <dbReference type="EMBL" id="TLQ04697.1"/>
    </source>
</evidence>
<dbReference type="SUPFAM" id="SSF144091">
    <property type="entry name" value="Rhomboid-like"/>
    <property type="match status" value="1"/>
</dbReference>
<evidence type="ECO:0000313" key="10">
    <source>
        <dbReference type="Proteomes" id="UP000305541"/>
    </source>
</evidence>
<feature type="transmembrane region" description="Helical" evidence="7">
    <location>
        <begin position="112"/>
        <end position="130"/>
    </location>
</feature>
<accession>A0A5R9BVP2</accession>
<dbReference type="InterPro" id="IPR022764">
    <property type="entry name" value="Peptidase_S54_rhomboid_dom"/>
</dbReference>
<dbReference type="PANTHER" id="PTHR43731:SF14">
    <property type="entry name" value="PRESENILIN-ASSOCIATED RHOMBOID-LIKE PROTEIN, MITOCHONDRIAL"/>
    <property type="match status" value="1"/>
</dbReference>
<sequence length="241" mass="26502">MVRKDWKVRWGLLDKLRQGFKSRLNGPFITELLVGINVLVFIWLTLVGGSTNIMVLVTHGAMVPELVKNGNALLTIFTSMFVHIGIEHILFNMITLYFIGRLLEGIIGHWKFLTIYVLSGIFANVVTLAFSSPNTVSAGASGAIFGIIGVWLMMAEQYRDYPFLAGMGRQMLIFSILGILGGFIGTNINIIAHVGGLVAGFLLAYIISFPNLGKVPTWKRSSGAVLLLFMMATFLKLAFTL</sequence>
<dbReference type="Proteomes" id="UP000305541">
    <property type="component" value="Unassembled WGS sequence"/>
</dbReference>
<keyword evidence="6 7" id="KW-0472">Membrane</keyword>
<evidence type="ECO:0000259" key="8">
    <source>
        <dbReference type="Pfam" id="PF01694"/>
    </source>
</evidence>
<evidence type="ECO:0000256" key="1">
    <source>
        <dbReference type="ARBA" id="ARBA00004141"/>
    </source>
</evidence>
<evidence type="ECO:0000256" key="5">
    <source>
        <dbReference type="ARBA" id="ARBA00022989"/>
    </source>
</evidence>
<protein>
    <submittedName>
        <fullName evidence="9">Rhomboid family intramembrane serine protease</fullName>
    </submittedName>
</protein>
<dbReference type="PANTHER" id="PTHR43731">
    <property type="entry name" value="RHOMBOID PROTEASE"/>
    <property type="match status" value="1"/>
</dbReference>
<evidence type="ECO:0000256" key="6">
    <source>
        <dbReference type="ARBA" id="ARBA00023136"/>
    </source>
</evidence>
<dbReference type="EMBL" id="VBTH01000006">
    <property type="protein sequence ID" value="TLQ04697.1"/>
    <property type="molecule type" value="Genomic_DNA"/>
</dbReference>
<evidence type="ECO:0000256" key="7">
    <source>
        <dbReference type="SAM" id="Phobius"/>
    </source>
</evidence>
<name>A0A5R9BVP2_9LACO</name>
<evidence type="ECO:0000256" key="4">
    <source>
        <dbReference type="ARBA" id="ARBA00022801"/>
    </source>
</evidence>
<keyword evidence="9" id="KW-0645">Protease</keyword>
<comment type="caution">
    <text evidence="9">The sequence shown here is derived from an EMBL/GenBank/DDBJ whole genome shotgun (WGS) entry which is preliminary data.</text>
</comment>
<gene>
    <name evidence="9" type="ORF">FEZ51_04655</name>
</gene>
<dbReference type="GO" id="GO:0006508">
    <property type="term" value="P:proteolysis"/>
    <property type="evidence" value="ECO:0007669"/>
    <property type="project" value="UniProtKB-KW"/>
</dbReference>
<dbReference type="Pfam" id="PF01694">
    <property type="entry name" value="Rhomboid"/>
    <property type="match status" value="1"/>
</dbReference>
<keyword evidence="4" id="KW-0378">Hydrolase</keyword>
<dbReference type="GO" id="GO:0004252">
    <property type="term" value="F:serine-type endopeptidase activity"/>
    <property type="evidence" value="ECO:0007669"/>
    <property type="project" value="InterPro"/>
</dbReference>